<dbReference type="InterPro" id="IPR001775">
    <property type="entry name" value="GspD/PilQ"/>
</dbReference>
<keyword evidence="2" id="KW-0732">Signal</keyword>
<dbReference type="EMBL" id="VSSQ01000767">
    <property type="protein sequence ID" value="MPM01011.1"/>
    <property type="molecule type" value="Genomic_DNA"/>
</dbReference>
<dbReference type="InterPro" id="IPR050810">
    <property type="entry name" value="Bact_Secretion_Sys_Channel"/>
</dbReference>
<proteinExistence type="predicted"/>
<feature type="domain" description="NolW-like" evidence="5">
    <location>
        <begin position="320"/>
        <end position="377"/>
    </location>
</feature>
<dbReference type="Pfam" id="PF03958">
    <property type="entry name" value="Secretin_N"/>
    <property type="match status" value="1"/>
</dbReference>
<dbReference type="GO" id="GO:0015627">
    <property type="term" value="C:type II protein secretion system complex"/>
    <property type="evidence" value="ECO:0007669"/>
    <property type="project" value="TreeGrafter"/>
</dbReference>
<organism evidence="6">
    <name type="scientific">bioreactor metagenome</name>
    <dbReference type="NCBI Taxonomy" id="1076179"/>
    <lineage>
        <taxon>unclassified sequences</taxon>
        <taxon>metagenomes</taxon>
        <taxon>ecological metagenomes</taxon>
    </lineage>
</organism>
<keyword evidence="3" id="KW-0472">Membrane</keyword>
<evidence type="ECO:0000256" key="2">
    <source>
        <dbReference type="ARBA" id="ARBA00022729"/>
    </source>
</evidence>
<dbReference type="PANTHER" id="PTHR30332:SF24">
    <property type="entry name" value="SECRETIN GSPD-RELATED"/>
    <property type="match status" value="1"/>
</dbReference>
<reference evidence="6" key="1">
    <citation type="submission" date="2019-08" db="EMBL/GenBank/DDBJ databases">
        <authorList>
            <person name="Kucharzyk K."/>
            <person name="Murdoch R.W."/>
            <person name="Higgins S."/>
            <person name="Loffler F."/>
        </authorList>
    </citation>
    <scope>NUCLEOTIDE SEQUENCE</scope>
</reference>
<comment type="subcellular location">
    <subcellularLocation>
        <location evidence="1">Membrane</location>
    </subcellularLocation>
</comment>
<feature type="domain" description="Type II/III secretion system secretin-like" evidence="4">
    <location>
        <begin position="456"/>
        <end position="621"/>
    </location>
</feature>
<gene>
    <name evidence="6" type="ORF">SDC9_47248</name>
</gene>
<evidence type="ECO:0000259" key="4">
    <source>
        <dbReference type="Pfam" id="PF00263"/>
    </source>
</evidence>
<name>A0A644WC10_9ZZZZ</name>
<evidence type="ECO:0000256" key="1">
    <source>
        <dbReference type="ARBA" id="ARBA00004370"/>
    </source>
</evidence>
<dbReference type="GO" id="GO:0009306">
    <property type="term" value="P:protein secretion"/>
    <property type="evidence" value="ECO:0007669"/>
    <property type="project" value="InterPro"/>
</dbReference>
<accession>A0A644WC10</accession>
<evidence type="ECO:0008006" key="7">
    <source>
        <dbReference type="Google" id="ProtNLM"/>
    </source>
</evidence>
<dbReference type="Gene3D" id="3.30.1370.120">
    <property type="match status" value="1"/>
</dbReference>
<dbReference type="InterPro" id="IPR038591">
    <property type="entry name" value="NolW-like_sf"/>
</dbReference>
<dbReference type="GO" id="GO:0016020">
    <property type="term" value="C:membrane"/>
    <property type="evidence" value="ECO:0007669"/>
    <property type="project" value="UniProtKB-SubCell"/>
</dbReference>
<evidence type="ECO:0000256" key="3">
    <source>
        <dbReference type="ARBA" id="ARBA00023136"/>
    </source>
</evidence>
<dbReference type="AlphaFoldDB" id="A0A644WC10"/>
<protein>
    <recommendedName>
        <fullName evidence="7">Secretin/TonB short N-terminal domain-containing protein</fullName>
    </recommendedName>
</protein>
<dbReference type="InterPro" id="IPR005644">
    <property type="entry name" value="NolW-like"/>
</dbReference>
<dbReference type="PANTHER" id="PTHR30332">
    <property type="entry name" value="PROBABLE GENERAL SECRETION PATHWAY PROTEIN D"/>
    <property type="match status" value="1"/>
</dbReference>
<evidence type="ECO:0000259" key="5">
    <source>
        <dbReference type="Pfam" id="PF03958"/>
    </source>
</evidence>
<evidence type="ECO:0000313" key="6">
    <source>
        <dbReference type="EMBL" id="MPM01011.1"/>
    </source>
</evidence>
<dbReference type="Pfam" id="PF00263">
    <property type="entry name" value="Secretin"/>
    <property type="match status" value="1"/>
</dbReference>
<comment type="caution">
    <text evidence="6">The sequence shown here is derived from an EMBL/GenBank/DDBJ whole genome shotgun (WGS) entry which is preliminary data.</text>
</comment>
<sequence>MRIILITILIFLVNPVYSQIKDSSKLFTIKHKLELISKTDTLFNSRVDISSSKLPLSEVVKTIASISGVNISIQGAESKIISCNFKRARVSDIIYFLCKEYSYDIDNIGNIVSIFPYFPPMKEASKPNVKFNSKDSTLYIDIANSRLVDVVKVISSEAKVNIIIPQQMLNNQISCYFNNLPLHEGIITLMNVNNLDVQQTSKKTYNIISLSDKEQKTTSYKFQKRFSANQINIDVNNQISASITNGNVQDLITDVMERLKLNFHFITPINKQLSIYVNRLDLDKFLNILLLGSSSSWTVKDGIYYFGGYDKEKALVSSMVIRMKNRSVDKIIDYIPAELKSGLNVSTYPDLNSIVVSGDQKGIAEIESFINKLDQRIPLINIDVIIVETTKSLSHEVGLGLGIGDAPAKTKGTLSPGVDFTINATDLDKIINSINGLGPINLGNKVPNLYMNLKMLEQTGNVVLKSTPKLATLNGNEANLKSGETKYYKEVQSSIYGAQNPIESKSYTWKSVEANLNLKIIPFISEDSTITLKIEIEQSEFTPRTDLEAPPGLTTRSFKSTINVNSEDVVLLGGIERNLNDSGSSGLPLISRIPVLKWIFGKSSKNKKDYKLNIFIKPSVIF</sequence>
<dbReference type="PRINTS" id="PR00811">
    <property type="entry name" value="BCTERIALGSPD"/>
</dbReference>
<dbReference type="InterPro" id="IPR004846">
    <property type="entry name" value="T2SS/T3SS_dom"/>
</dbReference>